<dbReference type="GO" id="GO:0009279">
    <property type="term" value="C:cell outer membrane"/>
    <property type="evidence" value="ECO:0007669"/>
    <property type="project" value="UniProtKB-SubCell"/>
</dbReference>
<evidence type="ECO:0000256" key="1">
    <source>
        <dbReference type="ARBA" id="ARBA00004442"/>
    </source>
</evidence>
<dbReference type="SUPFAM" id="SSF56935">
    <property type="entry name" value="Porins"/>
    <property type="match status" value="1"/>
</dbReference>
<dbReference type="AlphaFoldDB" id="A0A2V1IQU4"/>
<dbReference type="Proteomes" id="UP000244905">
    <property type="component" value="Unassembled WGS sequence"/>
</dbReference>
<comment type="subcellular location">
    <subcellularLocation>
        <location evidence="1">Cell outer membrane</location>
    </subcellularLocation>
</comment>
<reference evidence="5" key="1">
    <citation type="submission" date="2018-02" db="EMBL/GenBank/DDBJ databases">
        <authorList>
            <person name="Clavel T."/>
            <person name="Strowig T."/>
        </authorList>
    </citation>
    <scope>NUCLEOTIDE SEQUENCE [LARGE SCALE GENOMIC DNA]</scope>
    <source>
        <strain evidence="5">DSM 103720</strain>
    </source>
</reference>
<organism evidence="4 5">
    <name type="scientific">Duncaniella muris</name>
    <dbReference type="NCBI Taxonomy" id="2094150"/>
    <lineage>
        <taxon>Bacteria</taxon>
        <taxon>Pseudomonadati</taxon>
        <taxon>Bacteroidota</taxon>
        <taxon>Bacteroidia</taxon>
        <taxon>Bacteroidales</taxon>
        <taxon>Muribaculaceae</taxon>
        <taxon>Duncaniella</taxon>
    </lineage>
</organism>
<dbReference type="InterPro" id="IPR036942">
    <property type="entry name" value="Beta-barrel_TonB_sf"/>
</dbReference>
<protein>
    <submittedName>
        <fullName evidence="4">Uncharacterized protein</fullName>
    </submittedName>
</protein>
<evidence type="ECO:0000313" key="5">
    <source>
        <dbReference type="Proteomes" id="UP000244905"/>
    </source>
</evidence>
<dbReference type="GeneID" id="82526066"/>
<name>A0A2V1IQU4_9BACT</name>
<dbReference type="Gene3D" id="2.40.170.20">
    <property type="entry name" value="TonB-dependent receptor, beta-barrel domain"/>
    <property type="match status" value="1"/>
</dbReference>
<gene>
    <name evidence="4" type="ORF">C5O23_06875</name>
</gene>
<evidence type="ECO:0000313" key="4">
    <source>
        <dbReference type="EMBL" id="PWB02370.1"/>
    </source>
</evidence>
<keyword evidence="2" id="KW-0472">Membrane</keyword>
<sequence>MNTRSTIFSLCLALGTPLFGQGLHKEINVEQEIVPVKRDAARITILPTLQLPAVSKPQLAFSNRVVTTRVPNAISTLEPVAYGENLFSSPYRGYVALGLGAPLFNGAFSAGYRILDTDRTRLSAWGQYDGDIYTQKTDERKEYWRDHSASLGVDLHQAIGSKSFLNAGVDYTYGYHTIPSAWDSFSQSISRFNLSALYTSRAQGLDWTAALRYRHFGFYNSNAPQRLHFISSVPETDFPIHIFTPGQTGAADSPAPGQTEVYAVPGESPVRQNLFGASLTGKLSFGDNTSLGLDADADFLHTGSHLSPRYPYLSYGDYSAKDGSTVGLIALTPHLDYSSATVKARIGAQVDVSINNGRVFHIAPEASLAWTPSQIVGFEIKAHGGSDLNQLSSLYDVTPYLNSSMAYSQSHIPYALDGRVTVGPFFGAYLEFFGGYAKANDWLMPVVADSYLGGAVFDRIDLSAWHGGAAVGYDYRKQLSARISYETAPNDYDNSFYEWRDRARHVVNAELKLRPLTPLQITLGWQFRAGRRCYGMAHNLSGATGDLQVYSPQARSLGCVSDLSLGASYAATDALSIFAGGENLLNRRYYRIGDRYSQGIRFMIGASLKF</sequence>
<keyword evidence="5" id="KW-1185">Reference proteome</keyword>
<comment type="caution">
    <text evidence="4">The sequence shown here is derived from an EMBL/GenBank/DDBJ whole genome shotgun (WGS) entry which is preliminary data.</text>
</comment>
<keyword evidence="3" id="KW-0998">Cell outer membrane</keyword>
<proteinExistence type="predicted"/>
<evidence type="ECO:0000256" key="3">
    <source>
        <dbReference type="ARBA" id="ARBA00023237"/>
    </source>
</evidence>
<dbReference type="RefSeq" id="WP_107032213.1">
    <property type="nucleotide sequence ID" value="NZ_PUEC01000013.1"/>
</dbReference>
<dbReference type="EMBL" id="PUEC01000013">
    <property type="protein sequence ID" value="PWB02370.1"/>
    <property type="molecule type" value="Genomic_DNA"/>
</dbReference>
<evidence type="ECO:0000256" key="2">
    <source>
        <dbReference type="ARBA" id="ARBA00023136"/>
    </source>
</evidence>
<accession>A0A2V1IQU4</accession>